<evidence type="ECO:0000259" key="2">
    <source>
        <dbReference type="Pfam" id="PF01757"/>
    </source>
</evidence>
<sequence>MQGQIGQTAAPAATRARSVGPDQVKALLLVLVVFGHVYMVPVESDLLRYLIYSFHMPAFMFLSGYLVNEASLRRRSLGGLLQHYWWRMLLAWLVVSILNRVLRTPDASWRPRDVIDALFLQPAFHLWYVPALMLGLVAAWFLVRTSRPWLWVGAAGVIAYVGTPVLQALVGPLPFNKRYLIFFVYFAYGLMVRNGWARALPMRWALAATGIGLALRIAIFAGVGLPADLSRLVLTLGVVSLIPPAITLLAKPLPAVGPSLVSIGQYSLWIYLLHPLVTQGTVVPWSESWRDVLSRSIVVTGLIFLASLLALGAWKRMRSAIETRQASLAASPMA</sequence>
<gene>
    <name evidence="3" type="ORF">SAMN05421637_2353</name>
</gene>
<dbReference type="InterPro" id="IPR002656">
    <property type="entry name" value="Acyl_transf_3_dom"/>
</dbReference>
<feature type="transmembrane region" description="Helical" evidence="1">
    <location>
        <begin position="24"/>
        <end position="42"/>
    </location>
</feature>
<organism evidence="3 4">
    <name type="scientific">Demequina mangrovi</name>
    <dbReference type="NCBI Taxonomy" id="1043493"/>
    <lineage>
        <taxon>Bacteria</taxon>
        <taxon>Bacillati</taxon>
        <taxon>Actinomycetota</taxon>
        <taxon>Actinomycetes</taxon>
        <taxon>Micrococcales</taxon>
        <taxon>Demequinaceae</taxon>
        <taxon>Demequina</taxon>
    </lineage>
</organism>
<evidence type="ECO:0000313" key="4">
    <source>
        <dbReference type="Proteomes" id="UP000183315"/>
    </source>
</evidence>
<feature type="transmembrane region" description="Helical" evidence="1">
    <location>
        <begin position="179"/>
        <end position="196"/>
    </location>
</feature>
<dbReference type="EMBL" id="FNZI01000005">
    <property type="protein sequence ID" value="SEJ59522.1"/>
    <property type="molecule type" value="Genomic_DNA"/>
</dbReference>
<keyword evidence="4" id="KW-1185">Reference proteome</keyword>
<feature type="transmembrane region" description="Helical" evidence="1">
    <location>
        <begin position="292"/>
        <end position="314"/>
    </location>
</feature>
<keyword evidence="1" id="KW-1133">Transmembrane helix</keyword>
<dbReference type="PANTHER" id="PTHR37312">
    <property type="entry name" value="MEMBRANE-BOUND ACYLTRANSFERASE YKRP-RELATED"/>
    <property type="match status" value="1"/>
</dbReference>
<feature type="transmembrane region" description="Helical" evidence="1">
    <location>
        <begin position="232"/>
        <end position="250"/>
    </location>
</feature>
<dbReference type="Proteomes" id="UP000183315">
    <property type="component" value="Unassembled WGS sequence"/>
</dbReference>
<evidence type="ECO:0000313" key="3">
    <source>
        <dbReference type="EMBL" id="SEJ59522.1"/>
    </source>
</evidence>
<accession>A0A1H7ABR3</accession>
<protein>
    <submittedName>
        <fullName evidence="3">Fucose 4-O-acetylase</fullName>
    </submittedName>
</protein>
<dbReference type="GO" id="GO:0016747">
    <property type="term" value="F:acyltransferase activity, transferring groups other than amino-acyl groups"/>
    <property type="evidence" value="ECO:0007669"/>
    <property type="project" value="InterPro"/>
</dbReference>
<proteinExistence type="predicted"/>
<dbReference type="InterPro" id="IPR052734">
    <property type="entry name" value="Nod_factor_acetyltransferase"/>
</dbReference>
<dbReference type="STRING" id="1043493.SAMN05421637_2353"/>
<keyword evidence="1" id="KW-0472">Membrane</keyword>
<feature type="transmembrane region" description="Helical" evidence="1">
    <location>
        <begin position="149"/>
        <end position="170"/>
    </location>
</feature>
<dbReference type="PANTHER" id="PTHR37312:SF1">
    <property type="entry name" value="MEMBRANE-BOUND ACYLTRANSFERASE YKRP-RELATED"/>
    <property type="match status" value="1"/>
</dbReference>
<dbReference type="eggNOG" id="COG3594">
    <property type="taxonomic scope" value="Bacteria"/>
</dbReference>
<feature type="transmembrane region" description="Helical" evidence="1">
    <location>
        <begin position="202"/>
        <end position="225"/>
    </location>
</feature>
<dbReference type="OrthoDB" id="6623990at2"/>
<feature type="domain" description="Acyltransferase 3" evidence="2">
    <location>
        <begin position="20"/>
        <end position="305"/>
    </location>
</feature>
<reference evidence="4" key="1">
    <citation type="submission" date="2016-10" db="EMBL/GenBank/DDBJ databases">
        <authorList>
            <person name="Varghese N."/>
        </authorList>
    </citation>
    <scope>NUCLEOTIDE SEQUENCE [LARGE SCALE GENOMIC DNA]</scope>
    <source>
        <strain evidence="4">DSM 24868</strain>
    </source>
</reference>
<dbReference type="Pfam" id="PF01757">
    <property type="entry name" value="Acyl_transf_3"/>
    <property type="match status" value="1"/>
</dbReference>
<keyword evidence="1" id="KW-0812">Transmembrane</keyword>
<feature type="transmembrane region" description="Helical" evidence="1">
    <location>
        <begin position="84"/>
        <end position="102"/>
    </location>
</feature>
<feature type="transmembrane region" description="Helical" evidence="1">
    <location>
        <begin position="49"/>
        <end position="68"/>
    </location>
</feature>
<dbReference type="RefSeq" id="WP_081953249.1">
    <property type="nucleotide sequence ID" value="NZ_BBLU01000007.1"/>
</dbReference>
<name>A0A1H7ABR3_9MICO</name>
<dbReference type="AlphaFoldDB" id="A0A1H7ABR3"/>
<feature type="transmembrane region" description="Helical" evidence="1">
    <location>
        <begin position="123"/>
        <end position="143"/>
    </location>
</feature>
<evidence type="ECO:0000256" key="1">
    <source>
        <dbReference type="SAM" id="Phobius"/>
    </source>
</evidence>